<proteinExistence type="predicted"/>
<evidence type="ECO:0000313" key="1">
    <source>
        <dbReference type="EMBL" id="AJQ93947.1"/>
    </source>
</evidence>
<protein>
    <submittedName>
        <fullName evidence="1">Uncharacterized protein</fullName>
    </submittedName>
</protein>
<evidence type="ECO:0000313" key="2">
    <source>
        <dbReference type="Proteomes" id="UP000032266"/>
    </source>
</evidence>
<gene>
    <name evidence="1" type="ORF">YC6258_01904</name>
</gene>
<keyword evidence="2" id="KW-1185">Reference proteome</keyword>
<dbReference type="Proteomes" id="UP000032266">
    <property type="component" value="Chromosome"/>
</dbReference>
<organism evidence="1 2">
    <name type="scientific">Gynuella sunshinyii YC6258</name>
    <dbReference type="NCBI Taxonomy" id="1445510"/>
    <lineage>
        <taxon>Bacteria</taxon>
        <taxon>Pseudomonadati</taxon>
        <taxon>Pseudomonadota</taxon>
        <taxon>Gammaproteobacteria</taxon>
        <taxon>Oceanospirillales</taxon>
        <taxon>Saccharospirillaceae</taxon>
        <taxon>Gynuella</taxon>
    </lineage>
</organism>
<dbReference type="AlphaFoldDB" id="A0A0C5VH38"/>
<dbReference type="HOGENOM" id="CLU_2843707_0_0_6"/>
<accession>A0A0C5VH38</accession>
<reference evidence="1 2" key="1">
    <citation type="submission" date="2014-01" db="EMBL/GenBank/DDBJ databases">
        <title>Full genme sequencing of cellulolytic bacterium Gynuella sunshinyii YC6258T gen. nov., sp. nov.</title>
        <authorList>
            <person name="Khan H."/>
            <person name="Chung E.J."/>
            <person name="Chung Y.R."/>
        </authorList>
    </citation>
    <scope>NUCLEOTIDE SEQUENCE [LARGE SCALE GENOMIC DNA]</scope>
    <source>
        <strain evidence="1 2">YC6258</strain>
    </source>
</reference>
<dbReference type="KEGG" id="gsn:YC6258_01904"/>
<dbReference type="STRING" id="1445510.YC6258_01904"/>
<sequence>MEKSSGHRKKQLLKYGTGTGIAESGFLKTNTGISKNRNMENSIQSKRPETGMSNDCEYWITAVCF</sequence>
<dbReference type="EMBL" id="CP007142">
    <property type="protein sequence ID" value="AJQ93947.1"/>
    <property type="molecule type" value="Genomic_DNA"/>
</dbReference>
<name>A0A0C5VH38_9GAMM</name>